<dbReference type="HAMAP" id="MF_00662">
    <property type="entry name" value="PS_decarb_PSD_B_type1"/>
    <property type="match status" value="1"/>
</dbReference>
<feature type="active site" description="Charge relay system; for autoendoproteolytic cleavage activity" evidence="12">
    <location>
        <position position="252"/>
    </location>
</feature>
<evidence type="ECO:0000256" key="3">
    <source>
        <dbReference type="ARBA" id="ARBA00022516"/>
    </source>
</evidence>
<feature type="active site" description="Charge relay system; for autoendoproteolytic cleavage activity" evidence="12">
    <location>
        <position position="146"/>
    </location>
</feature>
<feature type="modified residue" description="Pyruvic acid (Ser); by autocatalysis" evidence="12">
    <location>
        <position position="252"/>
    </location>
</feature>
<evidence type="ECO:0000256" key="12">
    <source>
        <dbReference type="HAMAP-Rule" id="MF_00662"/>
    </source>
</evidence>
<protein>
    <recommendedName>
        <fullName evidence="12">Phosphatidylserine decarboxylase proenzyme</fullName>
        <ecNumber evidence="12">4.1.1.65</ecNumber>
    </recommendedName>
    <component>
        <recommendedName>
            <fullName evidence="12">Phosphatidylserine decarboxylase alpha chain</fullName>
        </recommendedName>
    </component>
    <component>
        <recommendedName>
            <fullName evidence="12">Phosphatidylserine decarboxylase beta chain</fullName>
        </recommendedName>
    </component>
</protein>
<gene>
    <name evidence="13" type="primary">psd_1</name>
    <name evidence="12" type="synonym">psd</name>
    <name evidence="13" type="ORF">VA7868_01983</name>
</gene>
<dbReference type="InterPro" id="IPR033177">
    <property type="entry name" value="PSD-B"/>
</dbReference>
<sequence>MDKFKVGLQYWLPQHTLTRLAGKLASAKAGFLTTAMIRLFIKQYNVNMDEALHPEPEHYKTFNDFFVRELKPEARSVAPESSVLTYPADACVSQFGPIVEGKLIQAKGHTYSVSELLGGDSGLADKFTDGGFATLYLSPRDYHRVHMPCDGTLQQMIYIPGDLFSVNPLTAENVPNLFARNERLVCIFDTEFGPVAQVLVGATIVGSIEVVWAGTVTPPRGNTIYRWTYSPEGEKAVFLKKGQEMGRFKLGSTVINLFAKDAVHFDDMMSKDIPTRMGAKYAHRA</sequence>
<dbReference type="UniPathway" id="UPA00558">
    <property type="reaction ID" value="UER00616"/>
</dbReference>
<evidence type="ECO:0000313" key="13">
    <source>
        <dbReference type="EMBL" id="SHI15365.1"/>
    </source>
</evidence>
<feature type="active site" description="Charge relay system; for autoendoproteolytic cleavage activity" evidence="12">
    <location>
        <position position="89"/>
    </location>
</feature>
<dbReference type="PANTHER" id="PTHR10067">
    <property type="entry name" value="PHOSPHATIDYLSERINE DECARBOXYLASE"/>
    <property type="match status" value="1"/>
</dbReference>
<keyword evidence="10 12" id="KW-1208">Phospholipid metabolism</keyword>
<evidence type="ECO:0000256" key="1">
    <source>
        <dbReference type="ARBA" id="ARBA00005189"/>
    </source>
</evidence>
<evidence type="ECO:0000256" key="4">
    <source>
        <dbReference type="ARBA" id="ARBA00022793"/>
    </source>
</evidence>
<evidence type="ECO:0000256" key="2">
    <source>
        <dbReference type="ARBA" id="ARBA00022475"/>
    </source>
</evidence>
<comment type="catalytic activity">
    <reaction evidence="12">
        <text>a 1,2-diacyl-sn-glycero-3-phospho-L-serine + H(+) = a 1,2-diacyl-sn-glycero-3-phosphoethanolamine + CO2</text>
        <dbReference type="Rhea" id="RHEA:20828"/>
        <dbReference type="ChEBI" id="CHEBI:15378"/>
        <dbReference type="ChEBI" id="CHEBI:16526"/>
        <dbReference type="ChEBI" id="CHEBI:57262"/>
        <dbReference type="ChEBI" id="CHEBI:64612"/>
        <dbReference type="EC" id="4.1.1.65"/>
    </reaction>
</comment>
<evidence type="ECO:0000256" key="5">
    <source>
        <dbReference type="ARBA" id="ARBA00023098"/>
    </source>
</evidence>
<evidence type="ECO:0000256" key="11">
    <source>
        <dbReference type="ARBA" id="ARBA00023317"/>
    </source>
</evidence>
<dbReference type="InterPro" id="IPR003817">
    <property type="entry name" value="PS_Dcarbxylase"/>
</dbReference>
<keyword evidence="9 12" id="KW-0456">Lyase</keyword>
<evidence type="ECO:0000256" key="7">
    <source>
        <dbReference type="ARBA" id="ARBA00023145"/>
    </source>
</evidence>
<dbReference type="EMBL" id="FQXZ01000017">
    <property type="protein sequence ID" value="SHI15365.1"/>
    <property type="molecule type" value="Genomic_DNA"/>
</dbReference>
<keyword evidence="5 12" id="KW-0443">Lipid metabolism</keyword>
<dbReference type="AlphaFoldDB" id="A0A1M5YTN5"/>
<feature type="chain" id="PRO_5023211952" description="Phosphatidylserine decarboxylase beta chain" evidence="12">
    <location>
        <begin position="1"/>
        <end position="251"/>
    </location>
</feature>
<dbReference type="OrthoDB" id="9802030at2"/>
<evidence type="ECO:0000256" key="10">
    <source>
        <dbReference type="ARBA" id="ARBA00023264"/>
    </source>
</evidence>
<keyword evidence="8 12" id="KW-0594">Phospholipid biosynthesis</keyword>
<dbReference type="STRING" id="1216006.VA7868_01983"/>
<evidence type="ECO:0000256" key="9">
    <source>
        <dbReference type="ARBA" id="ARBA00023239"/>
    </source>
</evidence>
<dbReference type="NCBIfam" id="TIGR00163">
    <property type="entry name" value="PS_decarb"/>
    <property type="match status" value="1"/>
</dbReference>
<feature type="site" description="Cleavage (non-hydrolytic); by autocatalysis" evidence="12">
    <location>
        <begin position="251"/>
        <end position="252"/>
    </location>
</feature>
<keyword evidence="14" id="KW-1185">Reference proteome</keyword>
<feature type="active site" description="Schiff-base intermediate with substrate; via pyruvic acid; for decarboxylase activity" evidence="12">
    <location>
        <position position="252"/>
    </location>
</feature>
<dbReference type="GO" id="GO:0004609">
    <property type="term" value="F:phosphatidylserine decarboxylase activity"/>
    <property type="evidence" value="ECO:0007669"/>
    <property type="project" value="UniProtKB-UniRule"/>
</dbReference>
<reference evidence="13 14" key="1">
    <citation type="submission" date="2016-11" db="EMBL/GenBank/DDBJ databases">
        <authorList>
            <person name="Jaros S."/>
            <person name="Januszkiewicz K."/>
            <person name="Wedrychowicz H."/>
        </authorList>
    </citation>
    <scope>NUCLEOTIDE SEQUENCE [LARGE SCALE GENOMIC DNA]</scope>
    <source>
        <strain evidence="13 14">CECT 7868</strain>
    </source>
</reference>
<comment type="pathway">
    <text evidence="12">Phospholipid metabolism; phosphatidylethanolamine biosynthesis; phosphatidylethanolamine from CDP-diacylglycerol: step 2/2.</text>
</comment>
<dbReference type="Proteomes" id="UP000184608">
    <property type="component" value="Unassembled WGS sequence"/>
</dbReference>
<comment type="cofactor">
    <cofactor evidence="12">
        <name>pyruvate</name>
        <dbReference type="ChEBI" id="CHEBI:15361"/>
    </cofactor>
    <text evidence="12">Binds 1 pyruvoyl group covalently per subunit.</text>
</comment>
<comment type="similarity">
    <text evidence="12">Belongs to the phosphatidylserine decarboxylase family. PSD-B subfamily. Prokaryotic type I sub-subfamily.</text>
</comment>
<accession>A0A1M5YTN5</accession>
<comment type="function">
    <text evidence="12">Catalyzes the formation of phosphatidylethanolamine (PtdEtn) from phosphatidylserine (PtdSer).</text>
</comment>
<dbReference type="InterPro" id="IPR033178">
    <property type="entry name" value="PSD_type1_pro"/>
</dbReference>
<dbReference type="PANTHER" id="PTHR10067:SF6">
    <property type="entry name" value="PHOSPHATIDYLSERINE DECARBOXYLASE PROENZYME, MITOCHONDRIAL"/>
    <property type="match status" value="1"/>
</dbReference>
<comment type="PTM">
    <text evidence="12">Is synthesized initially as an inactive proenzyme. Formation of the active enzyme involves a self-maturation process in which the active site pyruvoyl group is generated from an internal serine residue via an autocatalytic post-translational modification. Two non-identical subunits are generated from the proenzyme in this reaction, and the pyruvate is formed at the N-terminus of the alpha chain, which is derived from the carboxyl end of the proenzyme. The autoendoproteolytic cleavage occurs by a canonical serine protease mechanism, in which the side chain hydroxyl group of the serine supplies its oxygen atom to form the C-terminus of the beta chain, while the remainder of the serine residue undergoes an oxidative deamination to produce ammonia and the pyruvoyl prosthetic group on the alpha chain. During this reaction, the Ser that is part of the protease active site of the proenzyme becomes the pyruvoyl prosthetic group, which constitutes an essential element of the active site of the mature decarboxylase.</text>
</comment>
<keyword evidence="6 12" id="KW-0472">Membrane</keyword>
<keyword evidence="3 12" id="KW-0444">Lipid biosynthesis</keyword>
<proteinExistence type="inferred from homology"/>
<dbReference type="Pfam" id="PF02666">
    <property type="entry name" value="PS_Dcarbxylase"/>
    <property type="match status" value="1"/>
</dbReference>
<dbReference type="RefSeq" id="WP_073603682.1">
    <property type="nucleotide sequence ID" value="NZ_FQXZ01000017.1"/>
</dbReference>
<name>A0A1M5YTN5_9VIBR</name>
<evidence type="ECO:0000313" key="14">
    <source>
        <dbReference type="Proteomes" id="UP000184608"/>
    </source>
</evidence>
<organism evidence="13 14">
    <name type="scientific">Vibrio aerogenes CECT 7868</name>
    <dbReference type="NCBI Taxonomy" id="1216006"/>
    <lineage>
        <taxon>Bacteria</taxon>
        <taxon>Pseudomonadati</taxon>
        <taxon>Pseudomonadota</taxon>
        <taxon>Gammaproteobacteria</taxon>
        <taxon>Vibrionales</taxon>
        <taxon>Vibrionaceae</taxon>
        <taxon>Vibrio</taxon>
    </lineage>
</organism>
<dbReference type="EC" id="4.1.1.65" evidence="12"/>
<dbReference type="GO" id="GO:0006646">
    <property type="term" value="P:phosphatidylethanolamine biosynthetic process"/>
    <property type="evidence" value="ECO:0007669"/>
    <property type="project" value="UniProtKB-UniRule"/>
</dbReference>
<evidence type="ECO:0000256" key="8">
    <source>
        <dbReference type="ARBA" id="ARBA00023209"/>
    </source>
</evidence>
<keyword evidence="7 12" id="KW-0865">Zymogen</keyword>
<comment type="subunit">
    <text evidence="12">Heterodimer of a large membrane-associated beta subunit and a small pyruvoyl-containing alpha subunit.</text>
</comment>
<dbReference type="GO" id="GO:0005886">
    <property type="term" value="C:plasma membrane"/>
    <property type="evidence" value="ECO:0007669"/>
    <property type="project" value="UniProtKB-SubCell"/>
</dbReference>
<keyword evidence="2 12" id="KW-1003">Cell membrane</keyword>
<comment type="subcellular location">
    <subcellularLocation>
        <location evidence="12">Cell membrane</location>
        <topology evidence="12">Peripheral membrane protein</topology>
    </subcellularLocation>
</comment>
<comment type="pathway">
    <text evidence="1">Lipid metabolism.</text>
</comment>
<keyword evidence="11 12" id="KW-0670">Pyruvate</keyword>
<feature type="chain" id="PRO_5023211951" description="Phosphatidylserine decarboxylase alpha chain" evidence="12">
    <location>
        <begin position="252"/>
        <end position="285"/>
    </location>
</feature>
<evidence type="ECO:0000256" key="6">
    <source>
        <dbReference type="ARBA" id="ARBA00023136"/>
    </source>
</evidence>
<keyword evidence="4 12" id="KW-0210">Decarboxylase</keyword>